<keyword evidence="3" id="KW-0804">Transcription</keyword>
<keyword evidence="7" id="KW-1185">Reference proteome</keyword>
<dbReference type="PANTHER" id="PTHR47506">
    <property type="entry name" value="TRANSCRIPTIONAL REGULATORY PROTEIN"/>
    <property type="match status" value="1"/>
</dbReference>
<dbReference type="InterPro" id="IPR041479">
    <property type="entry name" value="TetR_CgmR_C"/>
</dbReference>
<reference evidence="7" key="1">
    <citation type="journal article" date="2013" name="Genome Announc.">
        <title>Draft Genome Sequence of the Dimorphic Prosthecate Bacterium Brevundimonas abyssalis TAR-001T.</title>
        <authorList>
            <person name="Tsubouchi T."/>
            <person name="Nishi S."/>
            <person name="Usui K."/>
            <person name="Shimane Y."/>
            <person name="Takaki Y."/>
            <person name="Maruyama T."/>
            <person name="Hatada Y."/>
        </authorList>
    </citation>
    <scope>NUCLEOTIDE SEQUENCE [LARGE SCALE GENOMIC DNA]</scope>
    <source>
        <strain evidence="7">TAR-001</strain>
    </source>
</reference>
<evidence type="ECO:0000256" key="2">
    <source>
        <dbReference type="ARBA" id="ARBA00023125"/>
    </source>
</evidence>
<comment type="caution">
    <text evidence="6">The sequence shown here is derived from an EMBL/GenBank/DDBJ whole genome shotgun (WGS) entry which is preliminary data.</text>
</comment>
<evidence type="ECO:0000256" key="1">
    <source>
        <dbReference type="ARBA" id="ARBA00023015"/>
    </source>
</evidence>
<dbReference type="InterPro" id="IPR001647">
    <property type="entry name" value="HTH_TetR"/>
</dbReference>
<organism evidence="6 7">
    <name type="scientific">Brevundimonas abyssalis TAR-001</name>
    <dbReference type="NCBI Taxonomy" id="1391729"/>
    <lineage>
        <taxon>Bacteria</taxon>
        <taxon>Pseudomonadati</taxon>
        <taxon>Pseudomonadota</taxon>
        <taxon>Alphaproteobacteria</taxon>
        <taxon>Caulobacterales</taxon>
        <taxon>Caulobacteraceae</taxon>
        <taxon>Brevundimonas</taxon>
    </lineage>
</organism>
<dbReference type="PROSITE" id="PS50977">
    <property type="entry name" value="HTH_TETR_2"/>
    <property type="match status" value="1"/>
</dbReference>
<dbReference type="EMBL" id="BATC01000073">
    <property type="protein sequence ID" value="GAD60430.1"/>
    <property type="molecule type" value="Genomic_DNA"/>
</dbReference>
<dbReference type="InterPro" id="IPR009057">
    <property type="entry name" value="Homeodomain-like_sf"/>
</dbReference>
<dbReference type="GO" id="GO:0003677">
    <property type="term" value="F:DNA binding"/>
    <property type="evidence" value="ECO:0007669"/>
    <property type="project" value="UniProtKB-UniRule"/>
</dbReference>
<keyword evidence="2 4" id="KW-0238">DNA-binding</keyword>
<feature type="domain" description="HTH tetR-type" evidence="5">
    <location>
        <begin position="10"/>
        <end position="70"/>
    </location>
</feature>
<sequence>MIPVPRRTAEQTRQLILDTAIAVAAEGGSLALTLDAVVERLPVSKGALLHHFPTKAALLEGMIDELARQHVEEVRAEAAKDPEAYNRNARAAMRVSVDNPGDEQDLVLGRAALVACAIDPALARRWRAGTDVLAEDDPVDPAGRDDAMLRLLANGLWMSDLFGLFDVTPDQRRAIGALLTGPAK</sequence>
<keyword evidence="1" id="KW-0805">Transcription regulation</keyword>
<dbReference type="Gene3D" id="1.10.357.10">
    <property type="entry name" value="Tetracycline Repressor, domain 2"/>
    <property type="match status" value="1"/>
</dbReference>
<dbReference type="InterPro" id="IPR036271">
    <property type="entry name" value="Tet_transcr_reg_TetR-rel_C_sf"/>
</dbReference>
<dbReference type="PRINTS" id="PR00455">
    <property type="entry name" value="HTHTETR"/>
</dbReference>
<gene>
    <name evidence="6" type="ORF">MBEBAB_2680</name>
</gene>
<protein>
    <submittedName>
        <fullName evidence="6">Transcriptional regulator, TetR family</fullName>
    </submittedName>
</protein>
<dbReference type="SUPFAM" id="SSF46689">
    <property type="entry name" value="Homeodomain-like"/>
    <property type="match status" value="1"/>
</dbReference>
<name>A0A8E0TSL5_9CAUL</name>
<dbReference type="SUPFAM" id="SSF48498">
    <property type="entry name" value="Tetracyclin repressor-like, C-terminal domain"/>
    <property type="match status" value="1"/>
</dbReference>
<evidence type="ECO:0000313" key="6">
    <source>
        <dbReference type="EMBL" id="GAD60430.1"/>
    </source>
</evidence>
<proteinExistence type="predicted"/>
<dbReference type="Pfam" id="PF00440">
    <property type="entry name" value="TetR_N"/>
    <property type="match status" value="1"/>
</dbReference>
<feature type="DNA-binding region" description="H-T-H motif" evidence="4">
    <location>
        <begin position="33"/>
        <end position="52"/>
    </location>
</feature>
<evidence type="ECO:0000313" key="7">
    <source>
        <dbReference type="Proteomes" id="UP000016569"/>
    </source>
</evidence>
<evidence type="ECO:0000256" key="4">
    <source>
        <dbReference type="PROSITE-ProRule" id="PRU00335"/>
    </source>
</evidence>
<dbReference type="Proteomes" id="UP000016569">
    <property type="component" value="Unassembled WGS sequence"/>
</dbReference>
<dbReference type="Pfam" id="PF17937">
    <property type="entry name" value="TetR_C_28"/>
    <property type="match status" value="1"/>
</dbReference>
<dbReference type="AlphaFoldDB" id="A0A8E0TSL5"/>
<evidence type="ECO:0000256" key="3">
    <source>
        <dbReference type="ARBA" id="ARBA00023163"/>
    </source>
</evidence>
<accession>A0A8E0TSL5</accession>
<evidence type="ECO:0000259" key="5">
    <source>
        <dbReference type="PROSITE" id="PS50977"/>
    </source>
</evidence>
<dbReference type="PANTHER" id="PTHR47506:SF1">
    <property type="entry name" value="HTH-TYPE TRANSCRIPTIONAL REGULATOR YJDC"/>
    <property type="match status" value="1"/>
</dbReference>